<evidence type="ECO:0000313" key="1">
    <source>
        <dbReference type="EMBL" id="DAE07278.1"/>
    </source>
</evidence>
<dbReference type="EMBL" id="BK015447">
    <property type="protein sequence ID" value="DAE07278.1"/>
    <property type="molecule type" value="Genomic_DNA"/>
</dbReference>
<protein>
    <submittedName>
        <fullName evidence="1">Uncharacterized protein</fullName>
    </submittedName>
</protein>
<proteinExistence type="predicted"/>
<accession>A0A8S5PJP2</accession>
<reference evidence="1" key="1">
    <citation type="journal article" date="2021" name="Proc. Natl. Acad. Sci. U.S.A.">
        <title>A Catalog of Tens of Thousands of Viruses from Human Metagenomes Reveals Hidden Associations with Chronic Diseases.</title>
        <authorList>
            <person name="Tisza M.J."/>
            <person name="Buck C.B."/>
        </authorList>
    </citation>
    <scope>NUCLEOTIDE SEQUENCE</scope>
    <source>
        <strain evidence="1">CtOSJ35</strain>
    </source>
</reference>
<sequence>MVSLYLIGDNMAGIREVRYSDKQTIESLPLGTVFKYKDRWYIRSDIYFHDDMELTLRQLGVCDDCIAHSYYCLGVDLVTGYPELAEHQYSWCRPEAIASEIDIKMKI</sequence>
<organism evidence="1">
    <name type="scientific">Siphoviridae sp. ctOSJ35</name>
    <dbReference type="NCBI Taxonomy" id="2825479"/>
    <lineage>
        <taxon>Viruses</taxon>
        <taxon>Duplodnaviria</taxon>
        <taxon>Heunggongvirae</taxon>
        <taxon>Uroviricota</taxon>
        <taxon>Caudoviricetes</taxon>
    </lineage>
</organism>
<name>A0A8S5PJP2_9CAUD</name>